<dbReference type="RefSeq" id="WP_013707577.1">
    <property type="nucleotide sequence ID" value="NC_015388.1"/>
</dbReference>
<sequence>MKLISIIGARPQFIKVAPLVPVLAQTGLNHQLVHTGQHYDYEMSKIFFDELGLPEPAYHLGVGSGSHGSQTGEILKRTEAVLIQEKPDWVLVYGDTNSTLAGSLAAVKLHLPLIHIEAGLRSFNRRMPEEINRLLTDHISTLLSCPTETAVNNLRAEGFTNIINEGHLIPASFPNGASIPAAPAVANTGDVMYDAYLLCREIAAQHDNALEQFDLIPQEYFLATVHRAENTDDPTLLEHIINAFCILSQHFPVIWPVHPRTKKSLLESGLNDINKQFSRLHLIKPLGYFEMLNLERHARAILTDSGGVQKEAFFARVPCITLRPETEWLETVTGGFNVLAGADTEMIVSLALKPRNLDQHYQPYGNGDAGKKVLACMSVWSGKHAC</sequence>
<proteinExistence type="inferred from homology"/>
<evidence type="ECO:0000259" key="2">
    <source>
        <dbReference type="Pfam" id="PF02350"/>
    </source>
</evidence>
<dbReference type="AlphaFoldDB" id="F2NIJ3"/>
<name>F2NIJ3_DESAR</name>
<dbReference type="InterPro" id="IPR029767">
    <property type="entry name" value="WecB-like"/>
</dbReference>
<comment type="similarity">
    <text evidence="1">Belongs to the UDP-N-acetylglucosamine 2-epimerase family.</text>
</comment>
<dbReference type="STRING" id="880072.Desac_2653"/>
<protein>
    <submittedName>
        <fullName evidence="3">UDP-N-acetylglucosamine 2-epimerase</fullName>
        <ecNumber evidence="3">5.1.3.14</ecNumber>
    </submittedName>
</protein>
<dbReference type="Gene3D" id="3.40.50.2000">
    <property type="entry name" value="Glycogen Phosphorylase B"/>
    <property type="match status" value="2"/>
</dbReference>
<dbReference type="OrthoDB" id="9803238at2"/>
<dbReference type="Proteomes" id="UP000000483">
    <property type="component" value="Chromosome"/>
</dbReference>
<dbReference type="InterPro" id="IPR003331">
    <property type="entry name" value="UDP_GlcNAc_Epimerase_2_dom"/>
</dbReference>
<reference evidence="3 4" key="1">
    <citation type="journal article" date="2011" name="Stand. Genomic Sci.">
        <title>Complete genome sequence of the acetate-degrading sulfate reducer Desulfobacca acetoxidans type strain (ASRB2).</title>
        <authorList>
            <person name="Goker M."/>
            <person name="Teshima H."/>
            <person name="Lapidus A."/>
            <person name="Nolan M."/>
            <person name="Lucas S."/>
            <person name="Hammon N."/>
            <person name="Deshpande S."/>
            <person name="Cheng J.F."/>
            <person name="Tapia R."/>
            <person name="Han C."/>
            <person name="Goodwin L."/>
            <person name="Pitluck S."/>
            <person name="Huntemann M."/>
            <person name="Liolios K."/>
            <person name="Ivanova N."/>
            <person name="Pagani I."/>
            <person name="Mavromatis K."/>
            <person name="Ovchinikova G."/>
            <person name="Pati A."/>
            <person name="Chen A."/>
            <person name="Palaniappan K."/>
            <person name="Land M."/>
            <person name="Hauser L."/>
            <person name="Brambilla E.M."/>
            <person name="Rohde M."/>
            <person name="Spring S."/>
            <person name="Detter J.C."/>
            <person name="Woyke T."/>
            <person name="Bristow J."/>
            <person name="Eisen J.A."/>
            <person name="Markowitz V."/>
            <person name="Hugenholtz P."/>
            <person name="Kyrpides N.C."/>
            <person name="Klenk H.P."/>
        </authorList>
    </citation>
    <scope>NUCLEOTIDE SEQUENCE [LARGE SCALE GENOMIC DNA]</scope>
    <source>
        <strain evidence="4">ATCC 700848 / DSM 11109 / ASRB2</strain>
    </source>
</reference>
<evidence type="ECO:0000313" key="3">
    <source>
        <dbReference type="EMBL" id="AEB10468.1"/>
    </source>
</evidence>
<reference evidence="4" key="2">
    <citation type="submission" date="2011-03" db="EMBL/GenBank/DDBJ databases">
        <title>The complete genome of Desulfobacca acetoxidans DSM 11109.</title>
        <authorList>
            <consortium name="US DOE Joint Genome Institute (JGI-PGF)"/>
            <person name="Lucas S."/>
            <person name="Copeland A."/>
            <person name="Lapidus A."/>
            <person name="Bruce D."/>
            <person name="Goodwin L."/>
            <person name="Pitluck S."/>
            <person name="Peters L."/>
            <person name="Kyrpides N."/>
            <person name="Mavromatis K."/>
            <person name="Ivanova N."/>
            <person name="Ovchinnikova G."/>
            <person name="Teshima H."/>
            <person name="Detter J.C."/>
            <person name="Han C."/>
            <person name="Land M."/>
            <person name="Hauser L."/>
            <person name="Markowitz V."/>
            <person name="Cheng J.-F."/>
            <person name="Hugenholtz P."/>
            <person name="Woyke T."/>
            <person name="Wu D."/>
            <person name="Spring S."/>
            <person name="Schueler E."/>
            <person name="Brambilla E."/>
            <person name="Klenk H.-P."/>
            <person name="Eisen J.A."/>
        </authorList>
    </citation>
    <scope>NUCLEOTIDE SEQUENCE [LARGE SCALE GENOMIC DNA]</scope>
    <source>
        <strain evidence="4">ATCC 700848 / DSM 11109 / ASRB2</strain>
    </source>
</reference>
<evidence type="ECO:0000256" key="1">
    <source>
        <dbReference type="RuleBase" id="RU003513"/>
    </source>
</evidence>
<feature type="domain" description="UDP-N-acetylglucosamine 2-epimerase" evidence="2">
    <location>
        <begin position="25"/>
        <end position="377"/>
    </location>
</feature>
<dbReference type="EC" id="5.1.3.14" evidence="3"/>
<dbReference type="CDD" id="cd03786">
    <property type="entry name" value="GTB_UDP-GlcNAc_2-Epimerase"/>
    <property type="match status" value="1"/>
</dbReference>
<evidence type="ECO:0000313" key="4">
    <source>
        <dbReference type="Proteomes" id="UP000000483"/>
    </source>
</evidence>
<keyword evidence="1 3" id="KW-0413">Isomerase</keyword>
<accession>F2NIJ3</accession>
<gene>
    <name evidence="3" type="ordered locus">Desac_2653</name>
</gene>
<dbReference type="KEGG" id="dao:Desac_2653"/>
<keyword evidence="4" id="KW-1185">Reference proteome</keyword>
<dbReference type="PANTHER" id="PTHR43174">
    <property type="entry name" value="UDP-N-ACETYLGLUCOSAMINE 2-EPIMERASE"/>
    <property type="match status" value="1"/>
</dbReference>
<dbReference type="Pfam" id="PF02350">
    <property type="entry name" value="Epimerase_2"/>
    <property type="match status" value="1"/>
</dbReference>
<dbReference type="eggNOG" id="COG0381">
    <property type="taxonomic scope" value="Bacteria"/>
</dbReference>
<dbReference type="HOGENOM" id="CLU_041674_0_1_7"/>
<dbReference type="SUPFAM" id="SSF53756">
    <property type="entry name" value="UDP-Glycosyltransferase/glycogen phosphorylase"/>
    <property type="match status" value="1"/>
</dbReference>
<organism evidence="3 4">
    <name type="scientific">Desulfobacca acetoxidans (strain ATCC 700848 / DSM 11109 / ASRB2)</name>
    <dbReference type="NCBI Taxonomy" id="880072"/>
    <lineage>
        <taxon>Bacteria</taxon>
        <taxon>Pseudomonadati</taxon>
        <taxon>Thermodesulfobacteriota</taxon>
        <taxon>Desulfobaccia</taxon>
        <taxon>Desulfobaccales</taxon>
        <taxon>Desulfobaccaceae</taxon>
        <taxon>Desulfobacca</taxon>
    </lineage>
</organism>
<dbReference type="PANTHER" id="PTHR43174:SF1">
    <property type="entry name" value="UDP-N-ACETYLGLUCOSAMINE 2-EPIMERASE"/>
    <property type="match status" value="1"/>
</dbReference>
<dbReference type="GO" id="GO:0008761">
    <property type="term" value="F:UDP-N-acetylglucosamine 2-epimerase activity"/>
    <property type="evidence" value="ECO:0007669"/>
    <property type="project" value="UniProtKB-EC"/>
</dbReference>
<dbReference type="EMBL" id="CP002629">
    <property type="protein sequence ID" value="AEB10468.1"/>
    <property type="molecule type" value="Genomic_DNA"/>
</dbReference>